<evidence type="ECO:0000313" key="8">
    <source>
        <dbReference type="Proteomes" id="UP001597520"/>
    </source>
</evidence>
<protein>
    <recommendedName>
        <fullName evidence="2 3">Pyrroline-5-carboxylate reductase</fullName>
        <shortName evidence="2">P5C reductase</shortName>
        <shortName evidence="2">P5CR</shortName>
        <ecNumber evidence="2 3">1.5.1.2</ecNumber>
    </recommendedName>
    <alternativeName>
        <fullName evidence="2">PCA reductase</fullName>
    </alternativeName>
</protein>
<dbReference type="InterPro" id="IPR028939">
    <property type="entry name" value="P5C_Rdtase_cat_N"/>
</dbReference>
<evidence type="ECO:0000259" key="6">
    <source>
        <dbReference type="Pfam" id="PF14748"/>
    </source>
</evidence>
<dbReference type="PANTHER" id="PTHR11645:SF49">
    <property type="entry name" value="PYRROLINE-5-CARBOXYLATE REDUCTASE 1"/>
    <property type="match status" value="1"/>
</dbReference>
<dbReference type="EC" id="1.5.1.2" evidence="2 3"/>
<dbReference type="SUPFAM" id="SSF51735">
    <property type="entry name" value="NAD(P)-binding Rossmann-fold domains"/>
    <property type="match status" value="1"/>
</dbReference>
<comment type="similarity">
    <text evidence="1 2">Belongs to the pyrroline-5-carboxylate reductase family.</text>
</comment>
<reference evidence="8" key="1">
    <citation type="journal article" date="2019" name="Int. J. Syst. Evol. Microbiol.">
        <title>The Global Catalogue of Microorganisms (GCM) 10K type strain sequencing project: providing services to taxonomists for standard genome sequencing and annotation.</title>
        <authorList>
            <consortium name="The Broad Institute Genomics Platform"/>
            <consortium name="The Broad Institute Genome Sequencing Center for Infectious Disease"/>
            <person name="Wu L."/>
            <person name="Ma J."/>
        </authorList>
    </citation>
    <scope>NUCLEOTIDE SEQUENCE [LARGE SCALE GENOMIC DNA]</scope>
    <source>
        <strain evidence="8">KCTC 33792</strain>
    </source>
</reference>
<dbReference type="Pfam" id="PF14748">
    <property type="entry name" value="P5CR_dimer"/>
    <property type="match status" value="1"/>
</dbReference>
<dbReference type="SUPFAM" id="SSF48179">
    <property type="entry name" value="6-phosphogluconate dehydrogenase C-terminal domain-like"/>
    <property type="match status" value="1"/>
</dbReference>
<keyword evidence="8" id="KW-1185">Reference proteome</keyword>
<feature type="region of interest" description="Disordered" evidence="4">
    <location>
        <begin position="260"/>
        <end position="296"/>
    </location>
</feature>
<dbReference type="PIRSF" id="PIRSF000193">
    <property type="entry name" value="Pyrrol-5-carb_rd"/>
    <property type="match status" value="1"/>
</dbReference>
<dbReference type="InterPro" id="IPR036291">
    <property type="entry name" value="NAD(P)-bd_dom_sf"/>
</dbReference>
<comment type="catalytic activity">
    <reaction evidence="2">
        <text>L-proline + NAD(+) = (S)-1-pyrroline-5-carboxylate + NADH + 2 H(+)</text>
        <dbReference type="Rhea" id="RHEA:14105"/>
        <dbReference type="ChEBI" id="CHEBI:15378"/>
        <dbReference type="ChEBI" id="CHEBI:17388"/>
        <dbReference type="ChEBI" id="CHEBI:57540"/>
        <dbReference type="ChEBI" id="CHEBI:57945"/>
        <dbReference type="ChEBI" id="CHEBI:60039"/>
        <dbReference type="EC" id="1.5.1.2"/>
    </reaction>
</comment>
<organism evidence="7 8">
    <name type="scientific">Salibacterium lacus</name>
    <dbReference type="NCBI Taxonomy" id="1898109"/>
    <lineage>
        <taxon>Bacteria</taxon>
        <taxon>Bacillati</taxon>
        <taxon>Bacillota</taxon>
        <taxon>Bacilli</taxon>
        <taxon>Bacillales</taxon>
        <taxon>Bacillaceae</taxon>
    </lineage>
</organism>
<dbReference type="InterPro" id="IPR008927">
    <property type="entry name" value="6-PGluconate_DH-like_C_sf"/>
</dbReference>
<keyword evidence="2 7" id="KW-0560">Oxidoreductase</keyword>
<sequence>MDKKIAFIGAGSMAESIIGGLIADGLLPPHYILASNHSNEARLAHLKETYGIRPFSDSAEAAAEADIVILSIKPKQLEDALQAAAPGLTKDKVIFSVLAGIKTNQIEEQLHHNNPVIRVMPNTSAKVGQSSTALAKGVHARDEHLQAASELFSAIGTAVVVKEEDMNAVTGIAGSGPAYFYYFAEAMEQAAAASGLPKEEARDLIIQTMFGAAVRMRESGQTSAELYQEVRSPGGTTEAAFQEMEKHNLQDAFKKSVQAAISRSAALGEQNSPPDSPDTGMNNADMPPNSKRSLGQ</sequence>
<comment type="pathway">
    <text evidence="2">Amino-acid biosynthesis; L-proline biosynthesis; L-proline from L-glutamate 5-semialdehyde: step 1/1.</text>
</comment>
<keyword evidence="2" id="KW-0963">Cytoplasm</keyword>
<dbReference type="Gene3D" id="3.40.50.720">
    <property type="entry name" value="NAD(P)-binding Rossmann-like Domain"/>
    <property type="match status" value="1"/>
</dbReference>
<keyword evidence="2" id="KW-0641">Proline biosynthesis</keyword>
<dbReference type="Pfam" id="PF03807">
    <property type="entry name" value="F420_oxidored"/>
    <property type="match status" value="1"/>
</dbReference>
<evidence type="ECO:0000256" key="1">
    <source>
        <dbReference type="ARBA" id="ARBA00005525"/>
    </source>
</evidence>
<proteinExistence type="inferred from homology"/>
<evidence type="ECO:0000259" key="5">
    <source>
        <dbReference type="Pfam" id="PF03807"/>
    </source>
</evidence>
<dbReference type="InterPro" id="IPR029036">
    <property type="entry name" value="P5CR_dimer"/>
</dbReference>
<dbReference type="GO" id="GO:0004735">
    <property type="term" value="F:pyrroline-5-carboxylate reductase activity"/>
    <property type="evidence" value="ECO:0007669"/>
    <property type="project" value="UniProtKB-EC"/>
</dbReference>
<comment type="caution">
    <text evidence="7">The sequence shown here is derived from an EMBL/GenBank/DDBJ whole genome shotgun (WGS) entry which is preliminary data.</text>
</comment>
<dbReference type="Proteomes" id="UP001597520">
    <property type="component" value="Unassembled WGS sequence"/>
</dbReference>
<keyword evidence="2" id="KW-0028">Amino-acid biosynthesis</keyword>
<dbReference type="Gene3D" id="1.10.3730.10">
    <property type="entry name" value="ProC C-terminal domain-like"/>
    <property type="match status" value="1"/>
</dbReference>
<feature type="domain" description="Pyrroline-5-carboxylate reductase catalytic N-terminal" evidence="5">
    <location>
        <begin position="4"/>
        <end position="100"/>
    </location>
</feature>
<feature type="domain" description="Pyrroline-5-carboxylate reductase dimerisation" evidence="6">
    <location>
        <begin position="163"/>
        <end position="266"/>
    </location>
</feature>
<dbReference type="HAMAP" id="MF_01925">
    <property type="entry name" value="P5C_reductase"/>
    <property type="match status" value="1"/>
</dbReference>
<dbReference type="NCBIfam" id="TIGR00112">
    <property type="entry name" value="proC"/>
    <property type="match status" value="1"/>
</dbReference>
<dbReference type="EMBL" id="JBHUML010000002">
    <property type="protein sequence ID" value="MFD2704919.1"/>
    <property type="molecule type" value="Genomic_DNA"/>
</dbReference>
<gene>
    <name evidence="2 7" type="primary">proC</name>
    <name evidence="7" type="ORF">ACFSUB_05520</name>
</gene>
<comment type="function">
    <text evidence="2">Catalyzes the reduction of 1-pyrroline-5-carboxylate (PCA) to L-proline.</text>
</comment>
<evidence type="ECO:0000256" key="3">
    <source>
        <dbReference type="NCBIfam" id="TIGR00112"/>
    </source>
</evidence>
<dbReference type="PANTHER" id="PTHR11645">
    <property type="entry name" value="PYRROLINE-5-CARBOXYLATE REDUCTASE"/>
    <property type="match status" value="1"/>
</dbReference>
<evidence type="ECO:0000256" key="2">
    <source>
        <dbReference type="HAMAP-Rule" id="MF_01925"/>
    </source>
</evidence>
<dbReference type="InterPro" id="IPR000304">
    <property type="entry name" value="Pyrroline-COOH_reductase"/>
</dbReference>
<evidence type="ECO:0000313" key="7">
    <source>
        <dbReference type="EMBL" id="MFD2704919.1"/>
    </source>
</evidence>
<comment type="subcellular location">
    <subcellularLocation>
        <location evidence="2">Cytoplasm</location>
    </subcellularLocation>
</comment>
<accession>A0ABW5SYV2</accession>
<name>A0ABW5SYV2_9BACI</name>
<dbReference type="RefSeq" id="WP_380712187.1">
    <property type="nucleotide sequence ID" value="NZ_JBHUML010000002.1"/>
</dbReference>
<comment type="catalytic activity">
    <reaction evidence="2">
        <text>L-proline + NADP(+) = (S)-1-pyrroline-5-carboxylate + NADPH + 2 H(+)</text>
        <dbReference type="Rhea" id="RHEA:14109"/>
        <dbReference type="ChEBI" id="CHEBI:15378"/>
        <dbReference type="ChEBI" id="CHEBI:17388"/>
        <dbReference type="ChEBI" id="CHEBI:57783"/>
        <dbReference type="ChEBI" id="CHEBI:58349"/>
        <dbReference type="ChEBI" id="CHEBI:60039"/>
        <dbReference type="EC" id="1.5.1.2"/>
    </reaction>
</comment>
<evidence type="ECO:0000256" key="4">
    <source>
        <dbReference type="SAM" id="MobiDB-lite"/>
    </source>
</evidence>
<keyword evidence="2" id="KW-0521">NADP</keyword>